<feature type="transmembrane region" description="Helical" evidence="1">
    <location>
        <begin position="21"/>
        <end position="42"/>
    </location>
</feature>
<dbReference type="Proteomes" id="UP000283713">
    <property type="component" value="Unassembled WGS sequence"/>
</dbReference>
<evidence type="ECO:0000313" key="10">
    <source>
        <dbReference type="Proteomes" id="UP000283713"/>
    </source>
</evidence>
<evidence type="ECO:0000313" key="2">
    <source>
        <dbReference type="EMBL" id="KAB5427545.1"/>
    </source>
</evidence>
<dbReference type="Proteomes" id="UP000462015">
    <property type="component" value="Unassembled WGS sequence"/>
</dbReference>
<keyword evidence="1" id="KW-0812">Transmembrane</keyword>
<accession>A0A174K5E6</accession>
<dbReference type="EMBL" id="QRKA01000032">
    <property type="protein sequence ID" value="RHH74774.1"/>
    <property type="molecule type" value="Genomic_DNA"/>
</dbReference>
<dbReference type="Proteomes" id="UP000285379">
    <property type="component" value="Unassembled WGS sequence"/>
</dbReference>
<name>A0A174K5E6_PHOVU</name>
<evidence type="ECO:0000313" key="12">
    <source>
        <dbReference type="Proteomes" id="UP000437431"/>
    </source>
</evidence>
<dbReference type="EMBL" id="QSTG01000002">
    <property type="protein sequence ID" value="RGM47688.1"/>
    <property type="molecule type" value="Genomic_DNA"/>
</dbReference>
<dbReference type="Proteomes" id="UP000437431">
    <property type="component" value="Unassembled WGS sequence"/>
</dbReference>
<comment type="caution">
    <text evidence="7">The sequence shown here is derived from an EMBL/GenBank/DDBJ whole genome shotgun (WGS) entry which is preliminary data.</text>
</comment>
<dbReference type="EMBL" id="WCIF01000085">
    <property type="protein sequence ID" value="KAB5427545.1"/>
    <property type="molecule type" value="Genomic_DNA"/>
</dbReference>
<evidence type="ECO:0000313" key="8">
    <source>
        <dbReference type="EMBL" id="RHH74774.1"/>
    </source>
</evidence>
<evidence type="ECO:0000313" key="13">
    <source>
        <dbReference type="Proteomes" id="UP000462015"/>
    </source>
</evidence>
<evidence type="ECO:0000313" key="15">
    <source>
        <dbReference type="Proteomes" id="UP000468344"/>
    </source>
</evidence>
<evidence type="ECO:0000313" key="7">
    <source>
        <dbReference type="EMBL" id="RGV01833.1"/>
    </source>
</evidence>
<dbReference type="OMA" id="LISTYSC"/>
<dbReference type="EMBL" id="WDBY01000025">
    <property type="protein sequence ID" value="KAB6476706.1"/>
    <property type="molecule type" value="Genomic_DNA"/>
</dbReference>
<organism evidence="7 11">
    <name type="scientific">Phocaeicola vulgatus</name>
    <name type="common">Bacteroides vulgatus</name>
    <dbReference type="NCBI Taxonomy" id="821"/>
    <lineage>
        <taxon>Bacteria</taxon>
        <taxon>Pseudomonadati</taxon>
        <taxon>Bacteroidota</taxon>
        <taxon>Bacteroidia</taxon>
        <taxon>Bacteroidales</taxon>
        <taxon>Bacteroidaceae</taxon>
        <taxon>Phocaeicola</taxon>
    </lineage>
</organism>
<feature type="transmembrane region" description="Helical" evidence="1">
    <location>
        <begin position="108"/>
        <end position="131"/>
    </location>
</feature>
<keyword evidence="1" id="KW-0472">Membrane</keyword>
<sequence>MSTNYNQLLKDLEIGSVYVKILICFLGCTFMLYPFLCYFTHFFRELSVYEQIFFTLGSSALYLGLGLPFSIMGPVRYPACFYTPMILLTCAIVICIFIYLSVDFFSPLASLCIVLFLEYLFLIITGAIAAFKEKKISKNEIYY</sequence>
<evidence type="ECO:0000313" key="9">
    <source>
        <dbReference type="Proteomes" id="UP000261003"/>
    </source>
</evidence>
<dbReference type="Proteomes" id="UP000468344">
    <property type="component" value="Unassembled WGS sequence"/>
</dbReference>
<dbReference type="Proteomes" id="UP000462885">
    <property type="component" value="Unassembled WGS sequence"/>
</dbReference>
<evidence type="ECO:0000313" key="5">
    <source>
        <dbReference type="EMBL" id="KAB6632856.1"/>
    </source>
</evidence>
<reference evidence="2 14" key="3">
    <citation type="submission" date="2019-10" db="EMBL/GenBank/DDBJ databases">
        <title>Genome Sequence and Assembly of iSURF_14.</title>
        <authorList>
            <person name="Wucher B.R."/>
            <person name="Ruoff K.L."/>
            <person name="Price C.E."/>
            <person name="Valls R.R."/>
            <person name="O'Toole G.A."/>
        </authorList>
    </citation>
    <scope>NUCLEOTIDE SEQUENCE [LARGE SCALE GENOMIC DNA]</scope>
    <source>
        <strain evidence="2 14">ANK132K_3B</strain>
    </source>
</reference>
<dbReference type="Proteomes" id="UP000261003">
    <property type="component" value="Unassembled WGS sequence"/>
</dbReference>
<evidence type="ECO:0000256" key="1">
    <source>
        <dbReference type="SAM" id="Phobius"/>
    </source>
</evidence>
<dbReference type="EMBL" id="QRYT01000141">
    <property type="protein sequence ID" value="RGV01833.1"/>
    <property type="molecule type" value="Genomic_DNA"/>
</dbReference>
<dbReference type="AlphaFoldDB" id="A0A174K5E6"/>
<protein>
    <submittedName>
        <fullName evidence="7">Uncharacterized protein</fullName>
    </submittedName>
</protein>
<evidence type="ECO:0000313" key="6">
    <source>
        <dbReference type="EMBL" id="RGM47688.1"/>
    </source>
</evidence>
<dbReference type="EMBL" id="WDAL01000032">
    <property type="protein sequence ID" value="KAB6632856.1"/>
    <property type="molecule type" value="Genomic_DNA"/>
</dbReference>
<evidence type="ECO:0000313" key="4">
    <source>
        <dbReference type="EMBL" id="KAB6557847.1"/>
    </source>
</evidence>
<dbReference type="EMBL" id="WDAY01000043">
    <property type="protein sequence ID" value="KAB6557847.1"/>
    <property type="molecule type" value="Genomic_DNA"/>
</dbReference>
<gene>
    <name evidence="8" type="ORF">DW193_18175</name>
    <name evidence="7" type="ORF">DWW27_24160</name>
    <name evidence="6" type="ORF">DXC16_01950</name>
    <name evidence="2" type="ORF">F9Z94_23345</name>
    <name evidence="5" type="ORF">GAY12_15490</name>
    <name evidence="4" type="ORF">GAY79_16805</name>
    <name evidence="3" type="ORF">GAZ06_13240</name>
</gene>
<feature type="transmembrane region" description="Helical" evidence="1">
    <location>
        <begin position="48"/>
        <end position="67"/>
    </location>
</feature>
<keyword evidence="1" id="KW-1133">Transmembrane helix</keyword>
<evidence type="ECO:0000313" key="14">
    <source>
        <dbReference type="Proteomes" id="UP000462885"/>
    </source>
</evidence>
<feature type="transmembrane region" description="Helical" evidence="1">
    <location>
        <begin position="79"/>
        <end position="102"/>
    </location>
</feature>
<proteinExistence type="predicted"/>
<evidence type="ECO:0000313" key="3">
    <source>
        <dbReference type="EMBL" id="KAB6476706.1"/>
    </source>
</evidence>
<evidence type="ECO:0000313" key="11">
    <source>
        <dbReference type="Proteomes" id="UP000285379"/>
    </source>
</evidence>
<reference evidence="9 10" key="1">
    <citation type="submission" date="2018-08" db="EMBL/GenBank/DDBJ databases">
        <title>A genome reference for cultivated species of the human gut microbiota.</title>
        <authorList>
            <person name="Zou Y."/>
            <person name="Xue W."/>
            <person name="Luo G."/>
        </authorList>
    </citation>
    <scope>NUCLEOTIDE SEQUENCE [LARGE SCALE GENOMIC DNA]</scope>
    <source>
        <strain evidence="7 11">AF14-8</strain>
        <strain evidence="8 10">AM16-6</strain>
        <strain evidence="6 9">OM08-13BH</strain>
    </source>
</reference>
<reference evidence="12 13" key="2">
    <citation type="journal article" date="2019" name="Nat. Med.">
        <title>A library of human gut bacterial isolates paired with longitudinal multiomics data enables mechanistic microbiome research.</title>
        <authorList>
            <person name="Poyet M."/>
            <person name="Groussin M."/>
            <person name="Gibbons S.M."/>
            <person name="Avila-Pacheco J."/>
            <person name="Jiang X."/>
            <person name="Kearney S.M."/>
            <person name="Perrotta A.R."/>
            <person name="Berdy B."/>
            <person name="Zhao S."/>
            <person name="Lieberman T.D."/>
            <person name="Swanson P.K."/>
            <person name="Smith M."/>
            <person name="Roesemann S."/>
            <person name="Alexander J.E."/>
            <person name="Rich S.A."/>
            <person name="Livny J."/>
            <person name="Vlamakis H."/>
            <person name="Clish C."/>
            <person name="Bullock K."/>
            <person name="Deik A."/>
            <person name="Scott J."/>
            <person name="Pierce K.A."/>
            <person name="Xavier R.J."/>
            <person name="Alm E.J."/>
        </authorList>
    </citation>
    <scope>NUCLEOTIDE SEQUENCE [LARGE SCALE GENOMIC DNA]</scope>
    <source>
        <strain evidence="4 12">BIOML-A111</strain>
        <strain evidence="3 15">BIOML-A140</strain>
        <strain evidence="5 13">BIOML-A98</strain>
    </source>
</reference>